<feature type="domain" description="C2H2-type" evidence="3">
    <location>
        <begin position="169"/>
        <end position="196"/>
    </location>
</feature>
<dbReference type="InterPro" id="IPR036236">
    <property type="entry name" value="Znf_C2H2_sf"/>
</dbReference>
<gene>
    <name evidence="4" type="ORF">KGM_215848</name>
</gene>
<name>A0A212ERM9_DANPL</name>
<sequence>MSNAPQFSLRWNNYVNHVTEAFNVLRFENDLVDVTLCCDAELLEVKGLTDNVEDEVSKNQIRIIDNSSLDLSAKSSRSNEQPLPVVVEEPINLATLQSSRSEDIPQDDNIAVQEVESNVLEPQPETSKSDNSVAKHKPASTSEEMQVDTQSTAEDLSDKNNSESDLAKFRCQLCPKGFKHPTSLTLHKDSHAGKTRCPVCHRDGVWANATVRSVAKTGAAKAGVAGSGYARYARALRTSNFKSVHY</sequence>
<dbReference type="PROSITE" id="PS50157">
    <property type="entry name" value="ZINC_FINGER_C2H2_2"/>
    <property type="match status" value="1"/>
</dbReference>
<keyword evidence="1" id="KW-0479">Metal-binding</keyword>
<evidence type="ECO:0000259" key="3">
    <source>
        <dbReference type="PROSITE" id="PS50157"/>
    </source>
</evidence>
<keyword evidence="5" id="KW-1185">Reference proteome</keyword>
<comment type="caution">
    <text evidence="4">The sequence shown here is derived from an EMBL/GenBank/DDBJ whole genome shotgun (WGS) entry which is preliminary data.</text>
</comment>
<dbReference type="Gene3D" id="3.30.160.60">
    <property type="entry name" value="Classic Zinc Finger"/>
    <property type="match status" value="1"/>
</dbReference>
<reference evidence="4 5" key="1">
    <citation type="journal article" date="2011" name="Cell">
        <title>The monarch butterfly genome yields insights into long-distance migration.</title>
        <authorList>
            <person name="Zhan S."/>
            <person name="Merlin C."/>
            <person name="Boore J.L."/>
            <person name="Reppert S.M."/>
        </authorList>
    </citation>
    <scope>NUCLEOTIDE SEQUENCE [LARGE SCALE GENOMIC DNA]</scope>
    <source>
        <strain evidence="4">F-2</strain>
    </source>
</reference>
<feature type="compositionally biased region" description="Polar residues" evidence="2">
    <location>
        <begin position="139"/>
        <end position="154"/>
    </location>
</feature>
<dbReference type="GO" id="GO:0008270">
    <property type="term" value="F:zinc ion binding"/>
    <property type="evidence" value="ECO:0007669"/>
    <property type="project" value="UniProtKB-KW"/>
</dbReference>
<evidence type="ECO:0000256" key="1">
    <source>
        <dbReference type="PROSITE-ProRule" id="PRU00042"/>
    </source>
</evidence>
<evidence type="ECO:0000313" key="4">
    <source>
        <dbReference type="EMBL" id="OWR44150.1"/>
    </source>
</evidence>
<keyword evidence="1" id="KW-0863">Zinc-finger</keyword>
<dbReference type="InterPro" id="IPR013087">
    <property type="entry name" value="Znf_C2H2_type"/>
</dbReference>
<dbReference type="SUPFAM" id="SSF57667">
    <property type="entry name" value="beta-beta-alpha zinc fingers"/>
    <property type="match status" value="1"/>
</dbReference>
<protein>
    <submittedName>
        <fullName evidence="4">Zinc finger and BTB domain-containing protein 17</fullName>
    </submittedName>
</protein>
<dbReference type="eggNOG" id="KOG1721">
    <property type="taxonomic scope" value="Eukaryota"/>
</dbReference>
<dbReference type="AlphaFoldDB" id="A0A212ERM9"/>
<organism evidence="4 5">
    <name type="scientific">Danaus plexippus plexippus</name>
    <dbReference type="NCBI Taxonomy" id="278856"/>
    <lineage>
        <taxon>Eukaryota</taxon>
        <taxon>Metazoa</taxon>
        <taxon>Ecdysozoa</taxon>
        <taxon>Arthropoda</taxon>
        <taxon>Hexapoda</taxon>
        <taxon>Insecta</taxon>
        <taxon>Pterygota</taxon>
        <taxon>Neoptera</taxon>
        <taxon>Endopterygota</taxon>
        <taxon>Lepidoptera</taxon>
        <taxon>Glossata</taxon>
        <taxon>Ditrysia</taxon>
        <taxon>Papilionoidea</taxon>
        <taxon>Nymphalidae</taxon>
        <taxon>Danainae</taxon>
        <taxon>Danaini</taxon>
        <taxon>Danaina</taxon>
        <taxon>Danaus</taxon>
        <taxon>Danaus</taxon>
    </lineage>
</organism>
<keyword evidence="1" id="KW-0862">Zinc</keyword>
<evidence type="ECO:0000313" key="5">
    <source>
        <dbReference type="Proteomes" id="UP000007151"/>
    </source>
</evidence>
<evidence type="ECO:0000256" key="2">
    <source>
        <dbReference type="SAM" id="MobiDB-lite"/>
    </source>
</evidence>
<feature type="region of interest" description="Disordered" evidence="2">
    <location>
        <begin position="117"/>
        <end position="161"/>
    </location>
</feature>
<dbReference type="PROSITE" id="PS00028">
    <property type="entry name" value="ZINC_FINGER_C2H2_1"/>
    <property type="match status" value="1"/>
</dbReference>
<dbReference type="Proteomes" id="UP000007151">
    <property type="component" value="Unassembled WGS sequence"/>
</dbReference>
<dbReference type="KEGG" id="dpl:KGM_215848"/>
<dbReference type="InParanoid" id="A0A212ERM9"/>
<proteinExistence type="predicted"/>
<dbReference type="EMBL" id="AGBW02012969">
    <property type="protein sequence ID" value="OWR44150.1"/>
    <property type="molecule type" value="Genomic_DNA"/>
</dbReference>
<accession>A0A212ERM9</accession>